<proteinExistence type="predicted"/>
<keyword evidence="2" id="KW-1185">Reference proteome</keyword>
<sequence>MATSLPWHTLFSSKPQTLRRFAAPVRHRSVMPVRAFRRSDFDGFAKRMASGDVWRDAWRGANDGFELLIFEAKKTAERIDRQYAVSRRLSEAVGSAGDWAREVDREFEIGRRWRTVSLDFSRNWPRVCALSTLLWCEES</sequence>
<comment type="caution">
    <text evidence="1">The sequence shown here is derived from an EMBL/GenBank/DDBJ whole genome shotgun (WGS) entry which is preliminary data.</text>
</comment>
<dbReference type="AlphaFoldDB" id="A0AA39DCJ0"/>
<evidence type="ECO:0000313" key="2">
    <source>
        <dbReference type="Proteomes" id="UP001168098"/>
    </source>
</evidence>
<gene>
    <name evidence="1" type="ORF">PVL29_020692</name>
</gene>
<dbReference type="GO" id="GO:0009507">
    <property type="term" value="C:chloroplast"/>
    <property type="evidence" value="ECO:0007669"/>
    <property type="project" value="TreeGrafter"/>
</dbReference>
<evidence type="ECO:0000313" key="1">
    <source>
        <dbReference type="EMBL" id="KAJ9678595.1"/>
    </source>
</evidence>
<name>A0AA39DCJ0_VITRO</name>
<organism evidence="1 2">
    <name type="scientific">Vitis rotundifolia</name>
    <name type="common">Muscadine grape</name>
    <dbReference type="NCBI Taxonomy" id="103349"/>
    <lineage>
        <taxon>Eukaryota</taxon>
        <taxon>Viridiplantae</taxon>
        <taxon>Streptophyta</taxon>
        <taxon>Embryophyta</taxon>
        <taxon>Tracheophyta</taxon>
        <taxon>Spermatophyta</taxon>
        <taxon>Magnoliopsida</taxon>
        <taxon>eudicotyledons</taxon>
        <taxon>Gunneridae</taxon>
        <taxon>Pentapetalae</taxon>
        <taxon>rosids</taxon>
        <taxon>Vitales</taxon>
        <taxon>Vitaceae</taxon>
        <taxon>Viteae</taxon>
        <taxon>Vitis</taxon>
    </lineage>
</organism>
<dbReference type="PANTHER" id="PTHR36356:SF1">
    <property type="entry name" value="EXPRESSED PROTEIN"/>
    <property type="match status" value="1"/>
</dbReference>
<dbReference type="PANTHER" id="PTHR36356">
    <property type="entry name" value="EXPRESSED PROTEIN"/>
    <property type="match status" value="1"/>
</dbReference>
<dbReference type="EMBL" id="JARBHA010000016">
    <property type="protein sequence ID" value="KAJ9678595.1"/>
    <property type="molecule type" value="Genomic_DNA"/>
</dbReference>
<reference evidence="1 2" key="1">
    <citation type="journal article" date="2023" name="BMC Biotechnol.">
        <title>Vitis rotundifolia cv Carlos genome sequencing.</title>
        <authorList>
            <person name="Huff M."/>
            <person name="Hulse-Kemp A."/>
            <person name="Scheffler B."/>
            <person name="Youngblood R."/>
            <person name="Simpson S."/>
            <person name="Babiker E."/>
            <person name="Staton M."/>
        </authorList>
    </citation>
    <scope>NUCLEOTIDE SEQUENCE [LARGE SCALE GENOMIC DNA]</scope>
    <source>
        <tissue evidence="1">Leaf</tissue>
    </source>
</reference>
<accession>A0AA39DCJ0</accession>
<dbReference type="Proteomes" id="UP001168098">
    <property type="component" value="Unassembled WGS sequence"/>
</dbReference>
<protein>
    <submittedName>
        <fullName evidence="1">Uncharacterized protein</fullName>
    </submittedName>
</protein>